<keyword evidence="3" id="KW-1185">Reference proteome</keyword>
<evidence type="ECO:0000256" key="1">
    <source>
        <dbReference type="SAM" id="MobiDB-lite"/>
    </source>
</evidence>
<feature type="compositionally biased region" description="Gly residues" evidence="1">
    <location>
        <begin position="1"/>
        <end position="15"/>
    </location>
</feature>
<sequence length="120" mass="13671">MTNGPRHGGSMGGGLSIKKKESLRENPYRTLPPKKKQVRYSGRVVKVSDRCWPCQEFESSTTKDSLPCREGQCTLNRSRIKRPPVCVVWKSGECSSLRCRPRHLNMVQNDVVRRQKPSNS</sequence>
<name>A0A8X6V127_TRICX</name>
<evidence type="ECO:0000313" key="2">
    <source>
        <dbReference type="EMBL" id="GFX95278.1"/>
    </source>
</evidence>
<reference evidence="2" key="1">
    <citation type="submission" date="2020-08" db="EMBL/GenBank/DDBJ databases">
        <title>Multicomponent nature underlies the extraordinary mechanical properties of spider dragline silk.</title>
        <authorList>
            <person name="Kono N."/>
            <person name="Nakamura H."/>
            <person name="Mori M."/>
            <person name="Yoshida Y."/>
            <person name="Ohtoshi R."/>
            <person name="Malay A.D."/>
            <person name="Moran D.A.P."/>
            <person name="Tomita M."/>
            <person name="Numata K."/>
            <person name="Arakawa K."/>
        </authorList>
    </citation>
    <scope>NUCLEOTIDE SEQUENCE</scope>
</reference>
<organism evidence="2 3">
    <name type="scientific">Trichonephila clavipes</name>
    <name type="common">Golden silk orbweaver</name>
    <name type="synonym">Nephila clavipes</name>
    <dbReference type="NCBI Taxonomy" id="2585209"/>
    <lineage>
        <taxon>Eukaryota</taxon>
        <taxon>Metazoa</taxon>
        <taxon>Ecdysozoa</taxon>
        <taxon>Arthropoda</taxon>
        <taxon>Chelicerata</taxon>
        <taxon>Arachnida</taxon>
        <taxon>Araneae</taxon>
        <taxon>Araneomorphae</taxon>
        <taxon>Entelegynae</taxon>
        <taxon>Araneoidea</taxon>
        <taxon>Nephilidae</taxon>
        <taxon>Trichonephila</taxon>
    </lineage>
</organism>
<proteinExistence type="predicted"/>
<feature type="region of interest" description="Disordered" evidence="1">
    <location>
        <begin position="1"/>
        <end position="29"/>
    </location>
</feature>
<evidence type="ECO:0000313" key="3">
    <source>
        <dbReference type="Proteomes" id="UP000887159"/>
    </source>
</evidence>
<feature type="compositionally biased region" description="Basic and acidic residues" evidence="1">
    <location>
        <begin position="18"/>
        <end position="27"/>
    </location>
</feature>
<gene>
    <name evidence="2" type="ORF">TNCV_848681</name>
</gene>
<protein>
    <submittedName>
        <fullName evidence="2">Uncharacterized protein</fullName>
    </submittedName>
</protein>
<accession>A0A8X6V127</accession>
<dbReference type="AlphaFoldDB" id="A0A8X6V127"/>
<comment type="caution">
    <text evidence="2">The sequence shown here is derived from an EMBL/GenBank/DDBJ whole genome shotgun (WGS) entry which is preliminary data.</text>
</comment>
<dbReference type="Proteomes" id="UP000887159">
    <property type="component" value="Unassembled WGS sequence"/>
</dbReference>
<dbReference type="EMBL" id="BMAU01021185">
    <property type="protein sequence ID" value="GFX95278.1"/>
    <property type="molecule type" value="Genomic_DNA"/>
</dbReference>